<evidence type="ECO:0000256" key="1">
    <source>
        <dbReference type="ARBA" id="ARBA00006576"/>
    </source>
</evidence>
<dbReference type="OrthoDB" id="9788517at2"/>
<evidence type="ECO:0000256" key="2">
    <source>
        <dbReference type="ARBA" id="ARBA00022723"/>
    </source>
</evidence>
<dbReference type="InterPro" id="IPR002125">
    <property type="entry name" value="CMP_dCMP_dom"/>
</dbReference>
<keyword evidence="8" id="KW-0132">Cell division</keyword>
<dbReference type="PROSITE" id="PS00903">
    <property type="entry name" value="CYT_DCMP_DEAMINASES_1"/>
    <property type="match status" value="1"/>
</dbReference>
<dbReference type="Proteomes" id="UP000223982">
    <property type="component" value="Unassembled WGS sequence"/>
</dbReference>
<evidence type="ECO:0000256" key="6">
    <source>
        <dbReference type="PIRSR" id="PIRSR006019-2"/>
    </source>
</evidence>
<reference evidence="8 11" key="1">
    <citation type="submission" date="2017-02" db="EMBL/GenBank/DDBJ databases">
        <title>Prevalence of linear plasmids in Cutibacterium acnes isolates obtained from cancerous prostatic tissue.</title>
        <authorList>
            <person name="Davidsson S."/>
            <person name="Bruggemann H."/>
        </authorList>
    </citation>
    <scope>NUCLEOTIDE SEQUENCE [LARGE SCALE GENOMIC DNA]</scope>
    <source>
        <strain evidence="8 11">11-78</strain>
    </source>
</reference>
<dbReference type="PANTHER" id="PTHR11086:SF18">
    <property type="entry name" value="DEOXYCYTIDYLATE DEAMINASE"/>
    <property type="match status" value="1"/>
</dbReference>
<accession>A0A8B2VCX5</accession>
<organism evidence="8 11">
    <name type="scientific">Cutibacterium acnes</name>
    <name type="common">Propionibacterium acnes</name>
    <dbReference type="NCBI Taxonomy" id="1747"/>
    <lineage>
        <taxon>Bacteria</taxon>
        <taxon>Bacillati</taxon>
        <taxon>Actinomycetota</taxon>
        <taxon>Actinomycetes</taxon>
        <taxon>Propionibacteriales</taxon>
        <taxon>Propionibacteriaceae</taxon>
        <taxon>Cutibacterium</taxon>
    </lineage>
</organism>
<dbReference type="EMBL" id="LKVB01000009">
    <property type="protein sequence ID" value="PHJ26809.1"/>
    <property type="molecule type" value="Genomic_DNA"/>
</dbReference>
<reference evidence="9 10" key="2">
    <citation type="submission" date="2017-02" db="EMBL/GenBank/DDBJ databases">
        <title>Prevalence of linear plasmids in Propionibacterium acnes isolates obtained from cancerous prostatic tissue.</title>
        <authorList>
            <person name="Davidsson S."/>
            <person name="Bruggemann H."/>
        </authorList>
    </citation>
    <scope>NUCLEOTIDE SEQUENCE [LARGE SCALE GENOMIC DNA]</scope>
    <source>
        <strain evidence="9 10">09-9</strain>
    </source>
</reference>
<dbReference type="GeneID" id="92857897"/>
<dbReference type="Proteomes" id="UP000226191">
    <property type="component" value="Unassembled WGS sequence"/>
</dbReference>
<keyword evidence="4 6" id="KW-0862">Zinc</keyword>
<evidence type="ECO:0000256" key="5">
    <source>
        <dbReference type="PIRSR" id="PIRSR006019-1"/>
    </source>
</evidence>
<keyword evidence="3" id="KW-0378">Hydrolase</keyword>
<dbReference type="KEGG" id="cacn:RN83_10045"/>
<dbReference type="Pfam" id="PF00383">
    <property type="entry name" value="dCMP_cyt_deam_1"/>
    <property type="match status" value="1"/>
</dbReference>
<dbReference type="GO" id="GO:0006220">
    <property type="term" value="P:pyrimidine nucleotide metabolic process"/>
    <property type="evidence" value="ECO:0007669"/>
    <property type="project" value="InterPro"/>
</dbReference>
<dbReference type="InterPro" id="IPR016193">
    <property type="entry name" value="Cytidine_deaminase-like"/>
</dbReference>
<evidence type="ECO:0000256" key="4">
    <source>
        <dbReference type="ARBA" id="ARBA00022833"/>
    </source>
</evidence>
<dbReference type="AlphaFoldDB" id="A0A8B2VCX5"/>
<evidence type="ECO:0000256" key="3">
    <source>
        <dbReference type="ARBA" id="ARBA00022801"/>
    </source>
</evidence>
<evidence type="ECO:0000313" key="11">
    <source>
        <dbReference type="Proteomes" id="UP000226191"/>
    </source>
</evidence>
<feature type="binding site" evidence="6">
    <location>
        <position position="95"/>
    </location>
    <ligand>
        <name>Zn(2+)</name>
        <dbReference type="ChEBI" id="CHEBI:29105"/>
        <note>catalytic</note>
    </ligand>
</feature>
<comment type="cofactor">
    <cofactor evidence="6">
        <name>Zn(2+)</name>
        <dbReference type="ChEBI" id="CHEBI:29105"/>
    </cofactor>
</comment>
<dbReference type="InterPro" id="IPR016473">
    <property type="entry name" value="dCMP_deaminase"/>
</dbReference>
<dbReference type="InterPro" id="IPR015517">
    <property type="entry name" value="dCMP_deaminase-rel"/>
</dbReference>
<proteinExistence type="inferred from homology"/>
<dbReference type="EMBL" id="MVCE01000007">
    <property type="protein sequence ID" value="PGF31710.1"/>
    <property type="molecule type" value="Genomic_DNA"/>
</dbReference>
<dbReference type="InterPro" id="IPR016192">
    <property type="entry name" value="APOBEC/CMP_deaminase_Zn-bd"/>
</dbReference>
<feature type="binding site" evidence="6">
    <location>
        <position position="120"/>
    </location>
    <ligand>
        <name>Zn(2+)</name>
        <dbReference type="ChEBI" id="CHEBI:29105"/>
        <note>catalytic</note>
    </ligand>
</feature>
<sequence>MAEVNGKVVTVPDWDQYFLGIAEAVSARAKCTRRRVGALLVHEHRIIATGYNGAAPGRPDCLEGACPRGRLDYGEVPAFSDYDVPGSPGFCIAIHAEMNALLFATRDTAGSTAYVTDKPCSGCRKALAAAGVVRAVWPDGELGEDDLVNWQL</sequence>
<feature type="active site" description="Proton donor" evidence="5">
    <location>
        <position position="97"/>
    </location>
</feature>
<dbReference type="PIRSF" id="PIRSF006019">
    <property type="entry name" value="dCMP_deaminase"/>
    <property type="match status" value="1"/>
</dbReference>
<dbReference type="PANTHER" id="PTHR11086">
    <property type="entry name" value="DEOXYCYTIDYLATE DEAMINASE-RELATED"/>
    <property type="match status" value="1"/>
</dbReference>
<dbReference type="RefSeq" id="WP_002514951.1">
    <property type="nucleotide sequence ID" value="NZ_AP019664.1"/>
</dbReference>
<dbReference type="GO" id="GO:0051301">
    <property type="term" value="P:cell division"/>
    <property type="evidence" value="ECO:0007669"/>
    <property type="project" value="UniProtKB-KW"/>
</dbReference>
<protein>
    <submittedName>
        <fullName evidence="8">Cell division protein DedD</fullName>
    </submittedName>
</protein>
<name>A0A8B2VCX5_CUTAC</name>
<gene>
    <name evidence="9" type="ORF">APS60_10030</name>
    <name evidence="8" type="ORF">B1B09_11975</name>
</gene>
<dbReference type="PROSITE" id="PS51747">
    <property type="entry name" value="CYT_DCMP_DEAMINASES_2"/>
    <property type="match status" value="1"/>
</dbReference>
<keyword evidence="8" id="KW-0131">Cell cycle</keyword>
<evidence type="ECO:0000313" key="9">
    <source>
        <dbReference type="EMBL" id="PHJ26809.1"/>
    </source>
</evidence>
<feature type="binding site" evidence="6">
    <location>
        <position position="123"/>
    </location>
    <ligand>
        <name>Zn(2+)</name>
        <dbReference type="ChEBI" id="CHEBI:29105"/>
        <note>catalytic</note>
    </ligand>
</feature>
<dbReference type="Gene3D" id="3.40.140.10">
    <property type="entry name" value="Cytidine Deaminase, domain 2"/>
    <property type="match status" value="1"/>
</dbReference>
<comment type="caution">
    <text evidence="8">The sequence shown here is derived from an EMBL/GenBank/DDBJ whole genome shotgun (WGS) entry which is preliminary data.</text>
</comment>
<keyword evidence="2 6" id="KW-0479">Metal-binding</keyword>
<comment type="similarity">
    <text evidence="1">Belongs to the cytidine and deoxycytidylate deaminase family.</text>
</comment>
<evidence type="ECO:0000313" key="8">
    <source>
        <dbReference type="EMBL" id="PGF31710.1"/>
    </source>
</evidence>
<feature type="domain" description="CMP/dCMP-type deaminase" evidence="7">
    <location>
        <begin position="13"/>
        <end position="152"/>
    </location>
</feature>
<dbReference type="GO" id="GO:0004132">
    <property type="term" value="F:dCMP deaminase activity"/>
    <property type="evidence" value="ECO:0007669"/>
    <property type="project" value="InterPro"/>
</dbReference>
<evidence type="ECO:0000313" key="10">
    <source>
        <dbReference type="Proteomes" id="UP000223982"/>
    </source>
</evidence>
<dbReference type="SUPFAM" id="SSF53927">
    <property type="entry name" value="Cytidine deaminase-like"/>
    <property type="match status" value="1"/>
</dbReference>
<evidence type="ECO:0000259" key="7">
    <source>
        <dbReference type="PROSITE" id="PS51747"/>
    </source>
</evidence>
<dbReference type="GO" id="GO:0005737">
    <property type="term" value="C:cytoplasm"/>
    <property type="evidence" value="ECO:0007669"/>
    <property type="project" value="TreeGrafter"/>
</dbReference>
<dbReference type="GO" id="GO:0008270">
    <property type="term" value="F:zinc ion binding"/>
    <property type="evidence" value="ECO:0007669"/>
    <property type="project" value="InterPro"/>
</dbReference>